<evidence type="ECO:0000256" key="1">
    <source>
        <dbReference type="SAM" id="SignalP"/>
    </source>
</evidence>
<protein>
    <submittedName>
        <fullName evidence="2">Uncharacterized protein</fullName>
    </submittedName>
</protein>
<dbReference type="EMBL" id="VOSC01000025">
    <property type="protein sequence ID" value="TXE10175.1"/>
    <property type="molecule type" value="Genomic_DNA"/>
</dbReference>
<evidence type="ECO:0000313" key="3">
    <source>
        <dbReference type="Proteomes" id="UP000321790"/>
    </source>
</evidence>
<dbReference type="RefSeq" id="WP_147136274.1">
    <property type="nucleotide sequence ID" value="NZ_VOSC01000025.1"/>
</dbReference>
<reference evidence="3" key="1">
    <citation type="submission" date="2019-08" db="EMBL/GenBank/DDBJ databases">
        <title>Seonamhaeicola sediminis sp. nov., isolated from marine sediment.</title>
        <authorList>
            <person name="Cao W.R."/>
        </authorList>
    </citation>
    <scope>NUCLEOTIDE SEQUENCE [LARGE SCALE GENOMIC DNA]</scope>
    <source>
        <strain evidence="3">Gy8</strain>
    </source>
</reference>
<proteinExistence type="predicted"/>
<dbReference type="OrthoDB" id="1403509at2"/>
<gene>
    <name evidence="2" type="ORF">FUA26_11940</name>
</gene>
<dbReference type="Proteomes" id="UP000321790">
    <property type="component" value="Unassembled WGS sequence"/>
</dbReference>
<dbReference type="AlphaFoldDB" id="A0A5C7AUI9"/>
<comment type="caution">
    <text evidence="2">The sequence shown here is derived from an EMBL/GenBank/DDBJ whole genome shotgun (WGS) entry which is preliminary data.</text>
</comment>
<accession>A0A5C7AUI9</accession>
<keyword evidence="1" id="KW-0732">Signal</keyword>
<evidence type="ECO:0000313" key="2">
    <source>
        <dbReference type="EMBL" id="TXE10175.1"/>
    </source>
</evidence>
<feature type="signal peptide" evidence="1">
    <location>
        <begin position="1"/>
        <end position="21"/>
    </location>
</feature>
<organism evidence="2 3">
    <name type="scientific">Seonamhaeicola algicola</name>
    <dbReference type="NCBI Taxonomy" id="1719036"/>
    <lineage>
        <taxon>Bacteria</taxon>
        <taxon>Pseudomonadati</taxon>
        <taxon>Bacteroidota</taxon>
        <taxon>Flavobacteriia</taxon>
        <taxon>Flavobacteriales</taxon>
        <taxon>Flavobacteriaceae</taxon>
    </lineage>
</organism>
<name>A0A5C7AUI9_9FLAO</name>
<keyword evidence="3" id="KW-1185">Reference proteome</keyword>
<feature type="chain" id="PRO_5022721100" evidence="1">
    <location>
        <begin position="22"/>
        <end position="404"/>
    </location>
</feature>
<sequence length="404" mass="45324">MKKIFALALISTMLLNTSCSSNDDGDSNKLNGSLTVEEGKQQLEDNSIELLNKVEDFTNNDALNEIIELAEFLSAPNTTKFSGFKATALNSIDNASSIESRNSLIEFNAKQSLNLASKANLADDFEAESGVYEWNADIEDFEKTGESDDIIYKVSYNETKNAVFSFTDFATKTVEGEELPTLAKANLKIDDVIVFSQDYSATLQDNNLTPVKINNVTTIGGFIFETNYNNSNNTKIDQSFAFKIDNEVIIGYNYSVKGNLNNTDVSVTDAFDSVDFSFNFLDAKLSISANDNNFDIEGDELTIDEQVNLLNSNVNAVLSIDNKLIAESLFYKDQDTYTDYRYNENTQTYEWVEVTEDIVNVKFLFEDGTSSDFETYIEGSFTELEEKFEAVFEAYETLFEDVEI</sequence>